<name>A0A1Y1BVP2_9BURK</name>
<reference evidence="1 2" key="1">
    <citation type="journal article" date="2017" name="Genome Announc.">
        <title>Complete Genome Sequence of Burkholderia stabilis FERMP-21014.</title>
        <authorList>
            <person name="Konishi K."/>
            <person name="Kumagai T."/>
            <person name="Sakasegawa S."/>
            <person name="Tamura T."/>
        </authorList>
    </citation>
    <scope>NUCLEOTIDE SEQUENCE [LARGE SCALE GENOMIC DNA]</scope>
    <source>
        <strain evidence="1 2">FERMP-21014</strain>
    </source>
</reference>
<dbReference type="EMBL" id="AP018113">
    <property type="protein sequence ID" value="BAX64010.1"/>
    <property type="molecule type" value="Genomic_DNA"/>
</dbReference>
<proteinExistence type="predicted"/>
<organism evidence="1 2">
    <name type="scientific">Burkholderia stabilis</name>
    <dbReference type="NCBI Taxonomy" id="95485"/>
    <lineage>
        <taxon>Bacteria</taxon>
        <taxon>Pseudomonadati</taxon>
        <taxon>Pseudomonadota</taxon>
        <taxon>Betaproteobacteria</taxon>
        <taxon>Burkholderiales</taxon>
        <taxon>Burkholderiaceae</taxon>
        <taxon>Burkholderia</taxon>
        <taxon>Burkholderia cepacia complex</taxon>
    </lineage>
</organism>
<evidence type="ECO:0000313" key="1">
    <source>
        <dbReference type="EMBL" id="BAX64010.1"/>
    </source>
</evidence>
<accession>A0A1Y1BVP2</accession>
<sequence length="38" mass="4120">MRRAVWSTRRATLDAIPLIVNFASGATAALPPRGRAVR</sequence>
<dbReference type="Proteomes" id="UP000218432">
    <property type="component" value="Chromosome 3"/>
</dbReference>
<evidence type="ECO:0000313" key="2">
    <source>
        <dbReference type="Proteomes" id="UP000218432"/>
    </source>
</evidence>
<protein>
    <submittedName>
        <fullName evidence="1">Uncharacterized protein</fullName>
    </submittedName>
</protein>
<dbReference type="AlphaFoldDB" id="A0A1Y1BVP2"/>
<gene>
    <name evidence="1" type="ORF">BSFP_068830</name>
</gene>